<feature type="non-terminal residue" evidence="2">
    <location>
        <position position="232"/>
    </location>
</feature>
<dbReference type="AlphaFoldDB" id="A0AAV2RQJ8"/>
<feature type="region of interest" description="Disordered" evidence="1">
    <location>
        <begin position="189"/>
        <end position="212"/>
    </location>
</feature>
<gene>
    <name evidence="2" type="ORF">MNOR_LOCUS28022</name>
</gene>
<dbReference type="EMBL" id="CAXKWB010030280">
    <property type="protein sequence ID" value="CAL4137285.1"/>
    <property type="molecule type" value="Genomic_DNA"/>
</dbReference>
<protein>
    <submittedName>
        <fullName evidence="2">Uncharacterized protein</fullName>
    </submittedName>
</protein>
<feature type="region of interest" description="Disordered" evidence="1">
    <location>
        <begin position="65"/>
        <end position="90"/>
    </location>
</feature>
<accession>A0AAV2RQJ8</accession>
<evidence type="ECO:0000256" key="1">
    <source>
        <dbReference type="SAM" id="MobiDB-lite"/>
    </source>
</evidence>
<evidence type="ECO:0000313" key="3">
    <source>
        <dbReference type="Proteomes" id="UP001497623"/>
    </source>
</evidence>
<comment type="caution">
    <text evidence="2">The sequence shown here is derived from an EMBL/GenBank/DDBJ whole genome shotgun (WGS) entry which is preliminary data.</text>
</comment>
<feature type="compositionally biased region" description="Polar residues" evidence="1">
    <location>
        <begin position="65"/>
        <end position="74"/>
    </location>
</feature>
<reference evidence="2 3" key="1">
    <citation type="submission" date="2024-05" db="EMBL/GenBank/DDBJ databases">
        <authorList>
            <person name="Wallberg A."/>
        </authorList>
    </citation>
    <scope>NUCLEOTIDE SEQUENCE [LARGE SCALE GENOMIC DNA]</scope>
</reference>
<dbReference type="Proteomes" id="UP001497623">
    <property type="component" value="Unassembled WGS sequence"/>
</dbReference>
<organism evidence="2 3">
    <name type="scientific">Meganyctiphanes norvegica</name>
    <name type="common">Northern krill</name>
    <name type="synonym">Thysanopoda norvegica</name>
    <dbReference type="NCBI Taxonomy" id="48144"/>
    <lineage>
        <taxon>Eukaryota</taxon>
        <taxon>Metazoa</taxon>
        <taxon>Ecdysozoa</taxon>
        <taxon>Arthropoda</taxon>
        <taxon>Crustacea</taxon>
        <taxon>Multicrustacea</taxon>
        <taxon>Malacostraca</taxon>
        <taxon>Eumalacostraca</taxon>
        <taxon>Eucarida</taxon>
        <taxon>Euphausiacea</taxon>
        <taxon>Euphausiidae</taxon>
        <taxon>Meganyctiphanes</taxon>
    </lineage>
</organism>
<keyword evidence="3" id="KW-1185">Reference proteome</keyword>
<name>A0AAV2RQJ8_MEGNR</name>
<sequence>MRRGLQTAAGDTLISLVCEFNSSGKLVAHGTSSRSMIPVINKMVVRTPTSEANGHASDRLALQENHAQNTTSPSPKKKQDTLAGNSIPKDKTSHIRTMVPIIQINGKTIDEDSIVITKPKSITDSPYNSLMKKLLIVDKLMDKDNKDKKKKYLEVPNSVNSNAMKKLFIVDKLIEKEKVIEKRRFEKIKSLPSESNDREEKSLSTESECKRADPYESLMQRLQLVDKIIEDE</sequence>
<proteinExistence type="predicted"/>
<evidence type="ECO:0000313" key="2">
    <source>
        <dbReference type="EMBL" id="CAL4137285.1"/>
    </source>
</evidence>